<comment type="caution">
    <text evidence="2">The sequence shown here is derived from an EMBL/GenBank/DDBJ whole genome shotgun (WGS) entry which is preliminary data.</text>
</comment>
<reference evidence="2 3" key="1">
    <citation type="submission" date="2019-10" db="EMBL/GenBank/DDBJ databases">
        <authorList>
            <person name="Palmer J.M."/>
        </authorList>
    </citation>
    <scope>NUCLEOTIDE SEQUENCE [LARGE SCALE GENOMIC DNA]</scope>
    <source>
        <strain evidence="2 3">TWF506</strain>
    </source>
</reference>
<keyword evidence="3" id="KW-1185">Reference proteome</keyword>
<dbReference type="AlphaFoldDB" id="A0AAN8NGT7"/>
<evidence type="ECO:0000313" key="2">
    <source>
        <dbReference type="EMBL" id="KAK6516254.1"/>
    </source>
</evidence>
<evidence type="ECO:0000313" key="3">
    <source>
        <dbReference type="Proteomes" id="UP001307849"/>
    </source>
</evidence>
<gene>
    <name evidence="2" type="ORF">TWF506_006163</name>
</gene>
<organism evidence="2 3">
    <name type="scientific">Arthrobotrys conoides</name>
    <dbReference type="NCBI Taxonomy" id="74498"/>
    <lineage>
        <taxon>Eukaryota</taxon>
        <taxon>Fungi</taxon>
        <taxon>Dikarya</taxon>
        <taxon>Ascomycota</taxon>
        <taxon>Pezizomycotina</taxon>
        <taxon>Orbiliomycetes</taxon>
        <taxon>Orbiliales</taxon>
        <taxon>Orbiliaceae</taxon>
        <taxon>Arthrobotrys</taxon>
    </lineage>
</organism>
<protein>
    <submittedName>
        <fullName evidence="2">Uncharacterized protein</fullName>
    </submittedName>
</protein>
<sequence>MSNKSEEKKEVEEGVPPIQPTYCTEIDPQERRNELEELLNNGKIAKNQIENVKAVLRDFDNGIERASHYQDGKRLESIDEYDPKGGALWFEEEGEFFYFGAEHSMGPLRLQL</sequence>
<dbReference type="Proteomes" id="UP001307849">
    <property type="component" value="Unassembled WGS sequence"/>
</dbReference>
<accession>A0AAN8NGT7</accession>
<dbReference type="EMBL" id="JAVHJM010000003">
    <property type="protein sequence ID" value="KAK6516254.1"/>
    <property type="molecule type" value="Genomic_DNA"/>
</dbReference>
<proteinExistence type="predicted"/>
<evidence type="ECO:0000256" key="1">
    <source>
        <dbReference type="SAM" id="MobiDB-lite"/>
    </source>
</evidence>
<feature type="region of interest" description="Disordered" evidence="1">
    <location>
        <begin position="1"/>
        <end position="23"/>
    </location>
</feature>
<name>A0AAN8NGT7_9PEZI</name>
<feature type="compositionally biased region" description="Basic and acidic residues" evidence="1">
    <location>
        <begin position="1"/>
        <end position="12"/>
    </location>
</feature>